<evidence type="ECO:0000313" key="1">
    <source>
        <dbReference type="EMBL" id="ASA26379.1"/>
    </source>
</evidence>
<organism evidence="1 2">
    <name type="scientific">Paenibacillus donghaensis</name>
    <dbReference type="NCBI Taxonomy" id="414771"/>
    <lineage>
        <taxon>Bacteria</taxon>
        <taxon>Bacillati</taxon>
        <taxon>Bacillota</taxon>
        <taxon>Bacilli</taxon>
        <taxon>Bacillales</taxon>
        <taxon>Paenibacillaceae</taxon>
        <taxon>Paenibacillus</taxon>
    </lineage>
</organism>
<gene>
    <name evidence="1" type="ORF">B9T62_18315</name>
</gene>
<sequence>MYNKCEDGAWGTSDYLDTKEKAIKLGVDYYEGESFWVGQIEPNNCGVGVNVDNILEDIHENVSSEIGSEIAEDYLCDVKSEHSEILEERLNEVLVKWMEEFSYTPSFFKMTNVEKIETIDL</sequence>
<dbReference type="Proteomes" id="UP000249890">
    <property type="component" value="Chromosome"/>
</dbReference>
<dbReference type="AlphaFoldDB" id="A0A2Z2KT94"/>
<evidence type="ECO:0000313" key="2">
    <source>
        <dbReference type="Proteomes" id="UP000249890"/>
    </source>
</evidence>
<keyword evidence="2" id="KW-1185">Reference proteome</keyword>
<reference evidence="1 2" key="1">
    <citation type="submission" date="2017-06" db="EMBL/GenBank/DDBJ databases">
        <title>Complete genome sequence of Paenibacillus donghaensis KCTC 13049T isolated from East Sea sediment, South Korea.</title>
        <authorList>
            <person name="Jung B.K."/>
            <person name="Hong S.-J."/>
            <person name="Shin J.-H."/>
        </authorList>
    </citation>
    <scope>NUCLEOTIDE SEQUENCE [LARGE SCALE GENOMIC DNA]</scope>
    <source>
        <strain evidence="1 2">KCTC 13049</strain>
    </source>
</reference>
<accession>A0A2Z2KT94</accession>
<protein>
    <submittedName>
        <fullName evidence="1">Uncharacterized protein</fullName>
    </submittedName>
</protein>
<proteinExistence type="predicted"/>
<dbReference type="OrthoDB" id="2665220at2"/>
<dbReference type="EMBL" id="CP021780">
    <property type="protein sequence ID" value="ASA26379.1"/>
    <property type="molecule type" value="Genomic_DNA"/>
</dbReference>
<name>A0A2Z2KT94_9BACL</name>
<dbReference type="KEGG" id="pdh:B9T62_18315"/>